<dbReference type="SUPFAM" id="SSF55282">
    <property type="entry name" value="RL5-like"/>
    <property type="match status" value="1"/>
</dbReference>
<dbReference type="InterPro" id="IPR022803">
    <property type="entry name" value="Ribosomal_uL5_dom_sf"/>
</dbReference>
<dbReference type="RefSeq" id="NP_689359.1">
    <property type="nucleotide sequence ID" value="NC_004118.1"/>
</dbReference>
<reference evidence="1" key="1">
    <citation type="journal article" date="2002" name="Proc. Natl. Acad. Sci. U.S.A.">
        <title>The chloroplast and mitochondrial genome sequences of the charophyte Chaetosphaeridium globosum: insights into the timing of the events that restructured organelle DNAs within the green algal lineage that led to land plants.</title>
        <authorList>
            <person name="Turmel M."/>
            <person name="Otis C."/>
            <person name="Lemieux C."/>
        </authorList>
    </citation>
    <scope>NUCLEOTIDE SEQUENCE</scope>
</reference>
<geneLocation type="mitochondrion" evidence="1"/>
<dbReference type="AlphaFoldDB" id="Q8M1G2"/>
<keyword evidence="1" id="KW-0687">Ribonucleoprotein</keyword>
<dbReference type="EMBL" id="AF494279">
    <property type="protein sequence ID" value="AAM96615.1"/>
    <property type="molecule type" value="Genomic_DNA"/>
</dbReference>
<sequence length="129" mass="15207">MEMRLYYHYLKSLRQDLLLKFNYQNCYDVTQLQRIHVTSLDAAELLSGLRTSTLRGWRAYNFLEKIVTILPKQPVKITENCIYITMSHERDASYYAGTFTCVIVTSAKSQQETQVFWSGIQTKMNRHKI</sequence>
<dbReference type="GeneID" id="860611"/>
<organism evidence="1">
    <name type="scientific">Chaetosphaeridium globosum</name>
    <name type="common">Charophycean green alga</name>
    <name type="synonym">Herposteiron globosum</name>
    <dbReference type="NCBI Taxonomy" id="96477"/>
    <lineage>
        <taxon>Eukaryota</taxon>
        <taxon>Viridiplantae</taxon>
        <taxon>Streptophyta</taxon>
        <taxon>Coleochaetophyceae</taxon>
        <taxon>Coleochaetales</taxon>
        <taxon>Chaetosphaeridiaceae</taxon>
        <taxon>Chaetosphaeridium</taxon>
    </lineage>
</organism>
<protein>
    <submittedName>
        <fullName evidence="1">Ribosomal protein L5</fullName>
    </submittedName>
</protein>
<evidence type="ECO:0000313" key="1">
    <source>
        <dbReference type="EMBL" id="AAM96615.1"/>
    </source>
</evidence>
<proteinExistence type="predicted"/>
<accession>Q8M1G2</accession>
<gene>
    <name evidence="1" type="primary">rpl5</name>
</gene>
<dbReference type="GO" id="GO:0005840">
    <property type="term" value="C:ribosome"/>
    <property type="evidence" value="ECO:0007669"/>
    <property type="project" value="UniProtKB-KW"/>
</dbReference>
<keyword evidence="1" id="KW-0689">Ribosomal protein</keyword>
<keyword evidence="1" id="KW-0496">Mitochondrion</keyword>
<name>Q8M1G2_CHAGL</name>